<evidence type="ECO:0008006" key="11">
    <source>
        <dbReference type="Google" id="ProtNLM"/>
    </source>
</evidence>
<feature type="transmembrane region" description="Helical" evidence="8">
    <location>
        <begin position="135"/>
        <end position="156"/>
    </location>
</feature>
<evidence type="ECO:0000256" key="4">
    <source>
        <dbReference type="ARBA" id="ARBA00022475"/>
    </source>
</evidence>
<dbReference type="InterPro" id="IPR051629">
    <property type="entry name" value="Sulfite_efflux_TDT"/>
</dbReference>
<feature type="transmembrane region" description="Helical" evidence="8">
    <location>
        <begin position="99"/>
        <end position="123"/>
    </location>
</feature>
<evidence type="ECO:0000256" key="1">
    <source>
        <dbReference type="ARBA" id="ARBA00004651"/>
    </source>
</evidence>
<dbReference type="InterPro" id="IPR038665">
    <property type="entry name" value="Voltage-dep_anion_channel_sf"/>
</dbReference>
<dbReference type="PANTHER" id="PTHR31686">
    <property type="match status" value="1"/>
</dbReference>
<dbReference type="AlphaFoldDB" id="A0A5E6Q981"/>
<evidence type="ECO:0000256" key="5">
    <source>
        <dbReference type="ARBA" id="ARBA00022692"/>
    </source>
</evidence>
<feature type="transmembrane region" description="Helical" evidence="8">
    <location>
        <begin position="64"/>
        <end position="87"/>
    </location>
</feature>
<dbReference type="Proteomes" id="UP000344274">
    <property type="component" value="Unassembled WGS sequence"/>
</dbReference>
<organism evidence="9 10">
    <name type="scientific">Pseudomonas fluorescens</name>
    <dbReference type="NCBI Taxonomy" id="294"/>
    <lineage>
        <taxon>Bacteria</taxon>
        <taxon>Pseudomonadati</taxon>
        <taxon>Pseudomonadota</taxon>
        <taxon>Gammaproteobacteria</taxon>
        <taxon>Pseudomonadales</taxon>
        <taxon>Pseudomonadaceae</taxon>
        <taxon>Pseudomonas</taxon>
    </lineage>
</organism>
<proteinExistence type="inferred from homology"/>
<gene>
    <name evidence="9" type="ORF">PS673_00857</name>
</gene>
<dbReference type="EMBL" id="CABVHB010000004">
    <property type="protein sequence ID" value="VVM52836.1"/>
    <property type="molecule type" value="Genomic_DNA"/>
</dbReference>
<evidence type="ECO:0000256" key="3">
    <source>
        <dbReference type="ARBA" id="ARBA00022448"/>
    </source>
</evidence>
<feature type="transmembrane region" description="Helical" evidence="8">
    <location>
        <begin position="33"/>
        <end position="52"/>
    </location>
</feature>
<dbReference type="PANTHER" id="PTHR31686:SF1">
    <property type="entry name" value="SULFITE EFFLUX PUMP SSU1"/>
    <property type="match status" value="1"/>
</dbReference>
<comment type="similarity">
    <text evidence="2">Belongs to the tellurite-resistance/dicarboxylate transporter (TDT) family.</text>
</comment>
<evidence type="ECO:0000313" key="10">
    <source>
        <dbReference type="Proteomes" id="UP000344274"/>
    </source>
</evidence>
<evidence type="ECO:0000256" key="6">
    <source>
        <dbReference type="ARBA" id="ARBA00022989"/>
    </source>
</evidence>
<evidence type="ECO:0000256" key="7">
    <source>
        <dbReference type="ARBA" id="ARBA00023136"/>
    </source>
</evidence>
<feature type="transmembrane region" description="Helical" evidence="8">
    <location>
        <begin position="309"/>
        <end position="329"/>
    </location>
</feature>
<dbReference type="Pfam" id="PF03595">
    <property type="entry name" value="SLAC1"/>
    <property type="match status" value="1"/>
</dbReference>
<feature type="transmembrane region" description="Helical" evidence="8">
    <location>
        <begin position="341"/>
        <end position="361"/>
    </location>
</feature>
<feature type="transmembrane region" description="Helical" evidence="8">
    <location>
        <begin position="168"/>
        <end position="192"/>
    </location>
</feature>
<sequence length="385" mass="41453">MSLKDLATINAGAKPLSHLSRPRDAIRQFTPNWFAATMGTGILALALAQFPLAIPGLRSIAEGLWMFNILLFCTFSAMYMARWIMFFDEAKQIFGHSTVSMFFGTIPMGLATLINGLIVFGGARWGSAVIPLAEALWWIDVVMALACGVLIPYMMFTRQEHSIDQMTAVWLLPVVAAEVAAASGGALAPHLLDTGAQFVMLITSYVLWAYSVPVALSILVILLLRMALHKLPHESMAASSWLSLGPIGTGALGMLVIGSDAPAIFSVQGLQGIGEVAQGIGLISGILFWGLGLWWMAMATLITVRYFKAGVPFNLGWWGFTFPIGVYALTTLKLGAILHSIFFNVFGGCLVLVLAVLWLIVVSRTIAGAYRGHLFVSPCLASLAK</sequence>
<name>A0A5E6Q981_PSEFL</name>
<keyword evidence="6 8" id="KW-1133">Transmembrane helix</keyword>
<accession>A0A5E6Q981</accession>
<evidence type="ECO:0000256" key="8">
    <source>
        <dbReference type="SAM" id="Phobius"/>
    </source>
</evidence>
<dbReference type="InterPro" id="IPR004695">
    <property type="entry name" value="SLAC1/Mae1/Ssu1/TehA"/>
</dbReference>
<dbReference type="Gene3D" id="1.50.10.150">
    <property type="entry name" value="Voltage-dependent anion channel"/>
    <property type="match status" value="1"/>
</dbReference>
<dbReference type="GO" id="GO:0005886">
    <property type="term" value="C:plasma membrane"/>
    <property type="evidence" value="ECO:0007669"/>
    <property type="project" value="UniProtKB-SubCell"/>
</dbReference>
<feature type="transmembrane region" description="Helical" evidence="8">
    <location>
        <begin position="277"/>
        <end position="297"/>
    </location>
</feature>
<evidence type="ECO:0000313" key="9">
    <source>
        <dbReference type="EMBL" id="VVM52836.1"/>
    </source>
</evidence>
<feature type="transmembrane region" description="Helical" evidence="8">
    <location>
        <begin position="236"/>
        <end position="257"/>
    </location>
</feature>
<keyword evidence="4" id="KW-1003">Cell membrane</keyword>
<dbReference type="RefSeq" id="WP_127929381.1">
    <property type="nucleotide sequence ID" value="NZ_CABVHB010000004.1"/>
</dbReference>
<keyword evidence="7 8" id="KW-0472">Membrane</keyword>
<dbReference type="FunFam" id="1.50.10.150:FF:000004">
    <property type="entry name" value="Malic acid transporter"/>
    <property type="match status" value="1"/>
</dbReference>
<keyword evidence="5 8" id="KW-0812">Transmembrane</keyword>
<dbReference type="CDD" id="cd09318">
    <property type="entry name" value="TDT_SSU1"/>
    <property type="match status" value="1"/>
</dbReference>
<comment type="subcellular location">
    <subcellularLocation>
        <location evidence="1">Cell membrane</location>
        <topology evidence="1">Multi-pass membrane protein</topology>
    </subcellularLocation>
</comment>
<dbReference type="GO" id="GO:0000319">
    <property type="term" value="F:sulfite transmembrane transporter activity"/>
    <property type="evidence" value="ECO:0007669"/>
    <property type="project" value="TreeGrafter"/>
</dbReference>
<keyword evidence="3" id="KW-0813">Transport</keyword>
<reference evidence="9 10" key="1">
    <citation type="submission" date="2019-09" db="EMBL/GenBank/DDBJ databases">
        <authorList>
            <person name="Chandra G."/>
            <person name="Truman W A."/>
        </authorList>
    </citation>
    <scope>NUCLEOTIDE SEQUENCE [LARGE SCALE GENOMIC DNA]</scope>
    <source>
        <strain evidence="9">PS673</strain>
    </source>
</reference>
<evidence type="ECO:0000256" key="2">
    <source>
        <dbReference type="ARBA" id="ARBA00008566"/>
    </source>
</evidence>
<feature type="transmembrane region" description="Helical" evidence="8">
    <location>
        <begin position="198"/>
        <end position="224"/>
    </location>
</feature>
<protein>
    <recommendedName>
        <fullName evidence="11">C4-dicarboxylate ABC transporter</fullName>
    </recommendedName>
</protein>